<evidence type="ECO:0000256" key="2">
    <source>
        <dbReference type="ARBA" id="ARBA00022475"/>
    </source>
</evidence>
<dbReference type="AlphaFoldDB" id="A0A094JEI4"/>
<name>A0A094JEI4_9GAMM</name>
<dbReference type="STRING" id="1515746.HR45_16645"/>
<comment type="caution">
    <text evidence="8">The sequence shown here is derived from an EMBL/GenBank/DDBJ whole genome shotgun (WGS) entry which is preliminary data.</text>
</comment>
<evidence type="ECO:0000313" key="9">
    <source>
        <dbReference type="Proteomes" id="UP000029264"/>
    </source>
</evidence>
<dbReference type="InterPro" id="IPR051791">
    <property type="entry name" value="Pra-immunoreactive"/>
</dbReference>
<dbReference type="PANTHER" id="PTHR36115:SF10">
    <property type="entry name" value="RDD DOMAIN-CONTAINING PROTEIN"/>
    <property type="match status" value="1"/>
</dbReference>
<feature type="transmembrane region" description="Helical" evidence="6">
    <location>
        <begin position="28"/>
        <end position="56"/>
    </location>
</feature>
<keyword evidence="4 6" id="KW-1133">Transmembrane helix</keyword>
<dbReference type="OrthoDB" id="9793824at2"/>
<evidence type="ECO:0000256" key="5">
    <source>
        <dbReference type="ARBA" id="ARBA00023136"/>
    </source>
</evidence>
<dbReference type="GO" id="GO:0005886">
    <property type="term" value="C:plasma membrane"/>
    <property type="evidence" value="ECO:0007669"/>
    <property type="project" value="UniProtKB-SubCell"/>
</dbReference>
<dbReference type="Proteomes" id="UP000029264">
    <property type="component" value="Unassembled WGS sequence"/>
</dbReference>
<keyword evidence="5 6" id="KW-0472">Membrane</keyword>
<evidence type="ECO:0000256" key="4">
    <source>
        <dbReference type="ARBA" id="ARBA00022989"/>
    </source>
</evidence>
<evidence type="ECO:0000256" key="1">
    <source>
        <dbReference type="ARBA" id="ARBA00004651"/>
    </source>
</evidence>
<keyword evidence="9" id="KW-1185">Reference proteome</keyword>
<dbReference type="Pfam" id="PF06271">
    <property type="entry name" value="RDD"/>
    <property type="match status" value="1"/>
</dbReference>
<keyword evidence="3 6" id="KW-0812">Transmembrane</keyword>
<comment type="subcellular location">
    <subcellularLocation>
        <location evidence="1">Cell membrane</location>
        <topology evidence="1">Multi-pass membrane protein</topology>
    </subcellularLocation>
</comment>
<evidence type="ECO:0000259" key="7">
    <source>
        <dbReference type="Pfam" id="PF06271"/>
    </source>
</evidence>
<evidence type="ECO:0000313" key="8">
    <source>
        <dbReference type="EMBL" id="KFZ36444.1"/>
    </source>
</evidence>
<reference evidence="8 9" key="1">
    <citation type="submission" date="2014-06" db="EMBL/GenBank/DDBJ databases">
        <title>Shewanella sp. YQH10.</title>
        <authorList>
            <person name="Liu Y."/>
            <person name="Zeng R."/>
        </authorList>
    </citation>
    <scope>NUCLEOTIDE SEQUENCE [LARGE SCALE GENOMIC DNA]</scope>
    <source>
        <strain evidence="8 9">YQH10</strain>
    </source>
</reference>
<dbReference type="PANTHER" id="PTHR36115">
    <property type="entry name" value="PROLINE-RICH ANTIGEN HOMOLOG-RELATED"/>
    <property type="match status" value="1"/>
</dbReference>
<dbReference type="InterPro" id="IPR010432">
    <property type="entry name" value="RDD"/>
</dbReference>
<organism evidence="8 9">
    <name type="scientific">Shewanella mangrovi</name>
    <dbReference type="NCBI Taxonomy" id="1515746"/>
    <lineage>
        <taxon>Bacteria</taxon>
        <taxon>Pseudomonadati</taxon>
        <taxon>Pseudomonadota</taxon>
        <taxon>Gammaproteobacteria</taxon>
        <taxon>Alteromonadales</taxon>
        <taxon>Shewanellaceae</taxon>
        <taxon>Shewanella</taxon>
    </lineage>
</organism>
<protein>
    <recommendedName>
        <fullName evidence="7">RDD domain-containing protein</fullName>
    </recommendedName>
</protein>
<accession>A0A094JEI4</accession>
<proteinExistence type="predicted"/>
<feature type="transmembrane region" description="Helical" evidence="6">
    <location>
        <begin position="76"/>
        <end position="97"/>
    </location>
</feature>
<keyword evidence="2" id="KW-1003">Cell membrane</keyword>
<dbReference type="eggNOG" id="COG1714">
    <property type="taxonomic scope" value="Bacteria"/>
</dbReference>
<evidence type="ECO:0000256" key="6">
    <source>
        <dbReference type="SAM" id="Phobius"/>
    </source>
</evidence>
<evidence type="ECO:0000256" key="3">
    <source>
        <dbReference type="ARBA" id="ARBA00022692"/>
    </source>
</evidence>
<sequence>MRTAVTATPNYQLAGLPRASFLHRLGAAIYDALLAFAVYALAGIIGLAVIAMLQQLGWLSLASNTELALALQQSPVVHAIYQLWLLICVVGFYSYFWSRTGQTLGMKAWQLRVQHTNGQNISPVTAVARCFWSLLGLGNLLLLLSQQQLALQDRLSDSEVVQLPKR</sequence>
<feature type="domain" description="RDD" evidence="7">
    <location>
        <begin position="19"/>
        <end position="148"/>
    </location>
</feature>
<gene>
    <name evidence="8" type="ORF">HR45_16645</name>
</gene>
<dbReference type="EMBL" id="JPEO01000018">
    <property type="protein sequence ID" value="KFZ36444.1"/>
    <property type="molecule type" value="Genomic_DNA"/>
</dbReference>